<evidence type="ECO:0000313" key="8">
    <source>
        <dbReference type="WBParaSite" id="HPBE_0001447201-mRNA-1"/>
    </source>
</evidence>
<dbReference type="Proteomes" id="UP000050761">
    <property type="component" value="Unassembled WGS sequence"/>
</dbReference>
<keyword evidence="3" id="KW-0862">Zinc</keyword>
<keyword evidence="2 4" id="KW-0863">Zinc-finger</keyword>
<dbReference type="Pfam" id="PF13445">
    <property type="entry name" value="zf-RING_UBOX"/>
    <property type="match status" value="1"/>
</dbReference>
<dbReference type="GO" id="GO:0019211">
    <property type="term" value="F:phosphatase activator activity"/>
    <property type="evidence" value="ECO:0007669"/>
    <property type="project" value="InterPro"/>
</dbReference>
<feature type="domain" description="RING-type" evidence="5">
    <location>
        <begin position="17"/>
        <end position="57"/>
    </location>
</feature>
<dbReference type="InterPro" id="IPR027370">
    <property type="entry name" value="Znf-RING_euk"/>
</dbReference>
<evidence type="ECO:0000256" key="1">
    <source>
        <dbReference type="ARBA" id="ARBA00022723"/>
    </source>
</evidence>
<dbReference type="InterPro" id="IPR001841">
    <property type="entry name" value="Znf_RING"/>
</dbReference>
<protein>
    <submittedName>
        <fullName evidence="8">RING-type domain-containing protein</fullName>
    </submittedName>
</protein>
<dbReference type="WBParaSite" id="HPBE_0001447201-mRNA-1">
    <property type="protein sequence ID" value="HPBE_0001447201-mRNA-1"/>
    <property type="gene ID" value="HPBE_0001447201"/>
</dbReference>
<evidence type="ECO:0000313" key="7">
    <source>
        <dbReference type="Proteomes" id="UP000050761"/>
    </source>
</evidence>
<evidence type="ECO:0000313" key="6">
    <source>
        <dbReference type="EMBL" id="VDO99732.1"/>
    </source>
</evidence>
<reference evidence="6 7" key="1">
    <citation type="submission" date="2018-11" db="EMBL/GenBank/DDBJ databases">
        <authorList>
            <consortium name="Pathogen Informatics"/>
        </authorList>
    </citation>
    <scope>NUCLEOTIDE SEQUENCE [LARGE SCALE GENOMIC DNA]</scope>
</reference>
<dbReference type="AlphaFoldDB" id="A0A3P8DU55"/>
<dbReference type="EMBL" id="UZAH01028375">
    <property type="protein sequence ID" value="VDO99732.1"/>
    <property type="molecule type" value="Genomic_DNA"/>
</dbReference>
<evidence type="ECO:0000259" key="5">
    <source>
        <dbReference type="PROSITE" id="PS50089"/>
    </source>
</evidence>
<accession>A0A3P8DU55</accession>
<organism evidence="6">
    <name type="scientific">Heligmosomoides polygyrus</name>
    <name type="common">Parasitic roundworm</name>
    <dbReference type="NCBI Taxonomy" id="6339"/>
    <lineage>
        <taxon>Eukaryota</taxon>
        <taxon>Metazoa</taxon>
        <taxon>Ecdysozoa</taxon>
        <taxon>Nematoda</taxon>
        <taxon>Chromadorea</taxon>
        <taxon>Rhabditida</taxon>
        <taxon>Rhabditina</taxon>
        <taxon>Rhabditomorpha</taxon>
        <taxon>Strongyloidea</taxon>
        <taxon>Heligmosomidae</taxon>
        <taxon>Heligmosomoides</taxon>
    </lineage>
</organism>
<keyword evidence="7" id="KW-1185">Reference proteome</keyword>
<dbReference type="SMART" id="SM00184">
    <property type="entry name" value="RING"/>
    <property type="match status" value="1"/>
</dbReference>
<sequence length="250" mass="27145">MWSASEALSGLVPNCSCGAAYDLRFYAPHSLPCAHTFCLTCLSKEKQIKKRRCPSCRKKYSSFILNLALADQISSSNGKDVSRKTSLAKRLSGLIRSVTGSQSSLIKPVYQAGPGSSQSSGVSSGVSSDDQKETSLYQRISLQLPSRPASCVAISEGCMGCQLSTKAGMNRVNMEDMLFVEPDLRITSIFRVHPFTFTEGYRDLTGFIREVNQAVIGVRTSDSVSIPAASSSLLGIFDVLKVSRCFDIHF</sequence>
<dbReference type="InterPro" id="IPR017907">
    <property type="entry name" value="Znf_RING_CS"/>
</dbReference>
<evidence type="ECO:0000256" key="2">
    <source>
        <dbReference type="ARBA" id="ARBA00022771"/>
    </source>
</evidence>
<dbReference type="PROSITE" id="PS50089">
    <property type="entry name" value="ZF_RING_2"/>
    <property type="match status" value="1"/>
</dbReference>
<dbReference type="SUPFAM" id="SSF57850">
    <property type="entry name" value="RING/U-box"/>
    <property type="match status" value="1"/>
</dbReference>
<dbReference type="GO" id="GO:0008270">
    <property type="term" value="F:zinc ion binding"/>
    <property type="evidence" value="ECO:0007669"/>
    <property type="project" value="UniProtKB-KW"/>
</dbReference>
<dbReference type="OrthoDB" id="252722at2759"/>
<proteinExistence type="predicted"/>
<dbReference type="SUPFAM" id="SSF140984">
    <property type="entry name" value="PTPA-like"/>
    <property type="match status" value="1"/>
</dbReference>
<evidence type="ECO:0000256" key="4">
    <source>
        <dbReference type="PROSITE-ProRule" id="PRU00175"/>
    </source>
</evidence>
<keyword evidence="1" id="KW-0479">Metal-binding</keyword>
<name>A0A3P8DU55_HELPZ</name>
<dbReference type="PROSITE" id="PS00518">
    <property type="entry name" value="ZF_RING_1"/>
    <property type="match status" value="1"/>
</dbReference>
<reference evidence="8" key="2">
    <citation type="submission" date="2019-09" db="UniProtKB">
        <authorList>
            <consortium name="WormBaseParasite"/>
        </authorList>
    </citation>
    <scope>IDENTIFICATION</scope>
</reference>
<dbReference type="Gene3D" id="3.30.40.10">
    <property type="entry name" value="Zinc/RING finger domain, C3HC4 (zinc finger)"/>
    <property type="match status" value="1"/>
</dbReference>
<dbReference type="InterPro" id="IPR013083">
    <property type="entry name" value="Znf_RING/FYVE/PHD"/>
</dbReference>
<evidence type="ECO:0000256" key="3">
    <source>
        <dbReference type="ARBA" id="ARBA00022833"/>
    </source>
</evidence>
<gene>
    <name evidence="6" type="ORF">HPBE_LOCUS14473</name>
</gene>
<dbReference type="InterPro" id="IPR037218">
    <property type="entry name" value="PTPA_sf"/>
</dbReference>